<sequence>MARVTAMMFMSTPVGREAAAGSILGTVQNGVDIRVCERISADDTLIISIVIENYPPDHMFTKCRFHCDNYWTTSVDNSAIGYADFSANQELKQLLVQRAFY</sequence>
<evidence type="ECO:0000313" key="2">
    <source>
        <dbReference type="WBParaSite" id="nRc.2.0.1.t27486-RA"/>
    </source>
</evidence>
<keyword evidence="1" id="KW-1185">Reference proteome</keyword>
<accession>A0A915JNF9</accession>
<dbReference type="Proteomes" id="UP000887565">
    <property type="component" value="Unplaced"/>
</dbReference>
<protein>
    <submittedName>
        <fullName evidence="2">Uncharacterized protein</fullName>
    </submittedName>
</protein>
<reference evidence="2" key="1">
    <citation type="submission" date="2022-11" db="UniProtKB">
        <authorList>
            <consortium name="WormBaseParasite"/>
        </authorList>
    </citation>
    <scope>IDENTIFICATION</scope>
</reference>
<proteinExistence type="predicted"/>
<dbReference type="AlphaFoldDB" id="A0A915JNF9"/>
<evidence type="ECO:0000313" key="1">
    <source>
        <dbReference type="Proteomes" id="UP000887565"/>
    </source>
</evidence>
<organism evidence="1 2">
    <name type="scientific">Romanomermis culicivorax</name>
    <name type="common">Nematode worm</name>
    <dbReference type="NCBI Taxonomy" id="13658"/>
    <lineage>
        <taxon>Eukaryota</taxon>
        <taxon>Metazoa</taxon>
        <taxon>Ecdysozoa</taxon>
        <taxon>Nematoda</taxon>
        <taxon>Enoplea</taxon>
        <taxon>Dorylaimia</taxon>
        <taxon>Mermithida</taxon>
        <taxon>Mermithoidea</taxon>
        <taxon>Mermithidae</taxon>
        <taxon>Romanomermis</taxon>
    </lineage>
</organism>
<dbReference type="WBParaSite" id="nRc.2.0.1.t27486-RA">
    <property type="protein sequence ID" value="nRc.2.0.1.t27486-RA"/>
    <property type="gene ID" value="nRc.2.0.1.g27486"/>
</dbReference>
<name>A0A915JNF9_ROMCU</name>